<dbReference type="CDD" id="cd11333">
    <property type="entry name" value="AmyAc_SI_OligoGlu_DGase"/>
    <property type="match status" value="1"/>
</dbReference>
<dbReference type="InterPro" id="IPR045857">
    <property type="entry name" value="O16G_dom_2"/>
</dbReference>
<protein>
    <submittedName>
        <fullName evidence="5">Alpha-glucosidase</fullName>
    </submittedName>
</protein>
<proteinExistence type="inferred from homology"/>
<dbReference type="InterPro" id="IPR017853">
    <property type="entry name" value="GH"/>
</dbReference>
<dbReference type="SMART" id="SM00642">
    <property type="entry name" value="Aamy"/>
    <property type="match status" value="1"/>
</dbReference>
<dbReference type="InterPro" id="IPR056300">
    <property type="entry name" value="SusG-like_C"/>
</dbReference>
<comment type="similarity">
    <text evidence="1">Belongs to the glycosyl hydrolase 13 family.</text>
</comment>
<feature type="domain" description="Glycosyl hydrolase family 13 catalytic" evidence="4">
    <location>
        <begin position="17"/>
        <end position="424"/>
    </location>
</feature>
<keyword evidence="2" id="KW-0378">Hydrolase</keyword>
<evidence type="ECO:0000313" key="6">
    <source>
        <dbReference type="Proteomes" id="UP000461585"/>
    </source>
</evidence>
<reference evidence="5 6" key="1">
    <citation type="submission" date="2020-01" db="EMBL/GenBank/DDBJ databases">
        <title>Anaeroalcalibacter tamaniensis gen. nov., sp. nov., moderately halophilic strictly anaerobic fermenter bacterium from mud volcano of Taman peninsula.</title>
        <authorList>
            <person name="Frolova A."/>
            <person name="Merkel A.Y."/>
            <person name="Slobodkin A.I."/>
        </authorList>
    </citation>
    <scope>NUCLEOTIDE SEQUENCE [LARGE SCALE GENOMIC DNA]</scope>
    <source>
        <strain evidence="5 6">F-3ap</strain>
    </source>
</reference>
<name>A0A7X5HTQ5_9FIRM</name>
<keyword evidence="3" id="KW-0326">Glycosidase</keyword>
<gene>
    <name evidence="5" type="ORF">GXN74_01765</name>
</gene>
<dbReference type="GO" id="GO:0004556">
    <property type="term" value="F:alpha-amylase activity"/>
    <property type="evidence" value="ECO:0007669"/>
    <property type="project" value="TreeGrafter"/>
</dbReference>
<keyword evidence="6" id="KW-1185">Reference proteome</keyword>
<dbReference type="Gene3D" id="3.20.20.80">
    <property type="entry name" value="Glycosidases"/>
    <property type="match status" value="1"/>
</dbReference>
<dbReference type="Pfam" id="PF23915">
    <property type="entry name" value="SusG_C"/>
    <property type="match status" value="1"/>
</dbReference>
<organism evidence="5 6">
    <name type="scientific">Anaerotalea alkaliphila</name>
    <dbReference type="NCBI Taxonomy" id="2662126"/>
    <lineage>
        <taxon>Bacteria</taxon>
        <taxon>Bacillati</taxon>
        <taxon>Bacillota</taxon>
        <taxon>Clostridia</taxon>
        <taxon>Eubacteriales</taxon>
        <taxon>Anaerotalea</taxon>
    </lineage>
</organism>
<comment type="caution">
    <text evidence="5">The sequence shown here is derived from an EMBL/GenBank/DDBJ whole genome shotgun (WGS) entry which is preliminary data.</text>
</comment>
<dbReference type="InterPro" id="IPR006047">
    <property type="entry name" value="GH13_cat_dom"/>
</dbReference>
<dbReference type="SUPFAM" id="SSF51011">
    <property type="entry name" value="Glycosyl hydrolase domain"/>
    <property type="match status" value="1"/>
</dbReference>
<dbReference type="FunFam" id="3.20.20.80:FF:000064">
    <property type="entry name" value="Oligo-1,6-glucosidase"/>
    <property type="match status" value="2"/>
</dbReference>
<accession>A0A7X5HTQ5</accession>
<evidence type="ECO:0000259" key="4">
    <source>
        <dbReference type="SMART" id="SM00642"/>
    </source>
</evidence>
<dbReference type="EMBL" id="JAAEEH010000003">
    <property type="protein sequence ID" value="NDL66474.1"/>
    <property type="molecule type" value="Genomic_DNA"/>
</dbReference>
<dbReference type="PANTHER" id="PTHR10357">
    <property type="entry name" value="ALPHA-AMYLASE FAMILY MEMBER"/>
    <property type="match status" value="1"/>
</dbReference>
<evidence type="ECO:0000313" key="5">
    <source>
        <dbReference type="EMBL" id="NDL66474.1"/>
    </source>
</evidence>
<evidence type="ECO:0000256" key="1">
    <source>
        <dbReference type="ARBA" id="ARBA00008061"/>
    </source>
</evidence>
<dbReference type="SUPFAM" id="SSF51445">
    <property type="entry name" value="(Trans)glycosidases"/>
    <property type="match status" value="1"/>
</dbReference>
<dbReference type="Pfam" id="PF00128">
    <property type="entry name" value="Alpha-amylase"/>
    <property type="match status" value="1"/>
</dbReference>
<evidence type="ECO:0000256" key="3">
    <source>
        <dbReference type="ARBA" id="ARBA00023295"/>
    </source>
</evidence>
<dbReference type="GO" id="GO:0009313">
    <property type="term" value="P:oligosaccharide catabolic process"/>
    <property type="evidence" value="ECO:0007669"/>
    <property type="project" value="TreeGrafter"/>
</dbReference>
<dbReference type="InterPro" id="IPR013780">
    <property type="entry name" value="Glyco_hydro_b"/>
</dbReference>
<dbReference type="PANTHER" id="PTHR10357:SF179">
    <property type="entry name" value="NEUTRAL AND BASIC AMINO ACID TRANSPORT PROTEIN RBAT"/>
    <property type="match status" value="1"/>
</dbReference>
<dbReference type="Gene3D" id="2.60.40.1180">
    <property type="entry name" value="Golgi alpha-mannosidase II"/>
    <property type="match status" value="1"/>
</dbReference>
<dbReference type="Proteomes" id="UP000461585">
    <property type="component" value="Unassembled WGS sequence"/>
</dbReference>
<dbReference type="RefSeq" id="WP_162369205.1">
    <property type="nucleotide sequence ID" value="NZ_JAAEEH010000003.1"/>
</dbReference>
<evidence type="ECO:0000256" key="2">
    <source>
        <dbReference type="ARBA" id="ARBA00022801"/>
    </source>
</evidence>
<sequence>METTMEAAWWKEAVVYQIYPKSFCDSNGDGIGDLGGVTRKLGYLKELGVDAVWLCPFYRSPMRDNGYDISDYYGVDPTFGTMEDMEGLLAEAKKHGIVVVIDMVLNHTSDEHPWFKAALGDPGSPYRDYYIFKEGEAPPSNARSLFGGSVWEQAGEGECYFHAFDRTQPDLNWENPQLRQEIYDMMNFWLDKGVGGFRMDAITFIKKDLRFPTLAADQADGMAEVAKSSLNQPGIIEFLREMKDNTYGPRNAMTVAEAPGVPYGDLGAYIGEEGCFSMLFDFSYTDIDLVPHAPWYEEAPWTWGEFKRALFRSQESIQAVGWGAVYLENHDQPRSINKYFERDGLEEKHLYHMGSALATLYFLLRGTPFIHQGQEIGMRNCPFESIGDYDDVNTRDQYKRALEAGHTREEALKVAHRRSRDNSRTPMQWDGSDHGGFSTHTPWLKQHPDWRNQHVAKQLQEEGSLLSYYRKLIALRKSDRWKPVLVHGGIREVPLEQERIVAYIRHAAGRSVLVVANMGKESGEIRIPWTRRILGNYKDLEGEKGGALHIRPYEALVLEITS</sequence>
<dbReference type="AlphaFoldDB" id="A0A7X5HTQ5"/>
<dbReference type="Gene3D" id="3.90.400.10">
    <property type="entry name" value="Oligo-1,6-glucosidase, Domain 2"/>
    <property type="match status" value="1"/>
</dbReference>